<keyword evidence="3" id="KW-1185">Reference proteome</keyword>
<evidence type="ECO:0000256" key="1">
    <source>
        <dbReference type="SAM" id="MobiDB-lite"/>
    </source>
</evidence>
<feature type="region of interest" description="Disordered" evidence="1">
    <location>
        <begin position="66"/>
        <end position="141"/>
    </location>
</feature>
<organism evidence="2 3">
    <name type="scientific">Drechslerella stenobrocha 248</name>
    <dbReference type="NCBI Taxonomy" id="1043628"/>
    <lineage>
        <taxon>Eukaryota</taxon>
        <taxon>Fungi</taxon>
        <taxon>Dikarya</taxon>
        <taxon>Ascomycota</taxon>
        <taxon>Pezizomycotina</taxon>
        <taxon>Orbiliomycetes</taxon>
        <taxon>Orbiliales</taxon>
        <taxon>Orbiliaceae</taxon>
        <taxon>Drechslerella</taxon>
    </lineage>
</organism>
<feature type="compositionally biased region" description="Basic and acidic residues" evidence="1">
    <location>
        <begin position="101"/>
        <end position="113"/>
    </location>
</feature>
<dbReference type="EMBL" id="KI966453">
    <property type="protein sequence ID" value="EWC43763.1"/>
    <property type="molecule type" value="Genomic_DNA"/>
</dbReference>
<evidence type="ECO:0008006" key="4">
    <source>
        <dbReference type="Google" id="ProtNLM"/>
    </source>
</evidence>
<evidence type="ECO:0000313" key="2">
    <source>
        <dbReference type="EMBL" id="EWC43763.1"/>
    </source>
</evidence>
<name>W7HV60_9PEZI</name>
<dbReference type="AlphaFoldDB" id="W7HV60"/>
<protein>
    <recommendedName>
        <fullName evidence="4">LEA domain protein</fullName>
    </recommendedName>
</protein>
<dbReference type="Proteomes" id="UP000024837">
    <property type="component" value="Unassembled WGS sequence"/>
</dbReference>
<proteinExistence type="predicted"/>
<gene>
    <name evidence="2" type="ORF">DRE_07381</name>
</gene>
<evidence type="ECO:0000313" key="3">
    <source>
        <dbReference type="Proteomes" id="UP000024837"/>
    </source>
</evidence>
<feature type="compositionally biased region" description="Polar residues" evidence="1">
    <location>
        <begin position="75"/>
        <end position="99"/>
    </location>
</feature>
<accession>W7HV60</accession>
<dbReference type="Gene3D" id="1.20.120.20">
    <property type="entry name" value="Apolipoprotein"/>
    <property type="match status" value="1"/>
</dbReference>
<sequence>MSSSLIIRRALLTRLPVAARPLSTSAVLHKSVTESVKETVQGIDKKVGQTLAAGIDKAEQATEAVKQTVGAAKENSPTANQATESVKETVNSARQNTPTAEEAKGMAKGKSQEVKGQVKGKANEISGKAKGAFNEATAGSP</sequence>
<dbReference type="OrthoDB" id="4023585at2759"/>
<dbReference type="HOGENOM" id="CLU_128874_1_1_1"/>
<reference evidence="2 3" key="1">
    <citation type="submission" date="2013-05" db="EMBL/GenBank/DDBJ databases">
        <title>Drechslerella stenobrocha genome reveals carnivorous origination and mechanical trapping mechanism of predatory fungi.</title>
        <authorList>
            <person name="Liu X."/>
            <person name="Zhang W."/>
            <person name="Liu K."/>
        </authorList>
    </citation>
    <scope>NUCLEOTIDE SEQUENCE [LARGE SCALE GENOMIC DNA]</scope>
    <source>
        <strain evidence="2 3">248</strain>
    </source>
</reference>